<feature type="region of interest" description="Disordered" evidence="1">
    <location>
        <begin position="60"/>
        <end position="82"/>
    </location>
</feature>
<organism evidence="2 3">
    <name type="scientific">Polyplosphaeria fusca</name>
    <dbReference type="NCBI Taxonomy" id="682080"/>
    <lineage>
        <taxon>Eukaryota</taxon>
        <taxon>Fungi</taxon>
        <taxon>Dikarya</taxon>
        <taxon>Ascomycota</taxon>
        <taxon>Pezizomycotina</taxon>
        <taxon>Dothideomycetes</taxon>
        <taxon>Pleosporomycetidae</taxon>
        <taxon>Pleosporales</taxon>
        <taxon>Tetraplosphaeriaceae</taxon>
        <taxon>Polyplosphaeria</taxon>
    </lineage>
</organism>
<name>A0A9P4V0C5_9PLEO</name>
<dbReference type="Proteomes" id="UP000799444">
    <property type="component" value="Unassembled WGS sequence"/>
</dbReference>
<keyword evidence="3" id="KW-1185">Reference proteome</keyword>
<feature type="compositionally biased region" description="Basic and acidic residues" evidence="1">
    <location>
        <begin position="32"/>
        <end position="43"/>
    </location>
</feature>
<feature type="non-terminal residue" evidence="2">
    <location>
        <position position="1"/>
    </location>
</feature>
<gene>
    <name evidence="2" type="ORF">EJ04DRAFT_344688</name>
</gene>
<protein>
    <submittedName>
        <fullName evidence="2">Uncharacterized protein</fullName>
    </submittedName>
</protein>
<evidence type="ECO:0000313" key="3">
    <source>
        <dbReference type="Proteomes" id="UP000799444"/>
    </source>
</evidence>
<accession>A0A9P4V0C5</accession>
<evidence type="ECO:0000313" key="2">
    <source>
        <dbReference type="EMBL" id="KAF2732016.1"/>
    </source>
</evidence>
<comment type="caution">
    <text evidence="2">The sequence shown here is derived from an EMBL/GenBank/DDBJ whole genome shotgun (WGS) entry which is preliminary data.</text>
</comment>
<evidence type="ECO:0000256" key="1">
    <source>
        <dbReference type="SAM" id="MobiDB-lite"/>
    </source>
</evidence>
<dbReference type="AlphaFoldDB" id="A0A9P4V0C5"/>
<sequence>ADEFTRLQDRRKIERLYEKRASQISEGSFSFRDSHKKVTDSQIKHSTRKALGASFDSRYSMPRSSGYHCKSADRQDNAGKSPITQHIIEEFNKRWLEDDEDDEDDEADQFAAGSCRDARWRLHQPIFPAGSKLTKVDAADQMAHVALYKQMYGPESLRKLPEYREGRYGKPLKTLDTAMKQEVSIRSSFDWD</sequence>
<dbReference type="EMBL" id="ML996184">
    <property type="protein sequence ID" value="KAF2732016.1"/>
    <property type="molecule type" value="Genomic_DNA"/>
</dbReference>
<reference evidence="2" key="1">
    <citation type="journal article" date="2020" name="Stud. Mycol.">
        <title>101 Dothideomycetes genomes: a test case for predicting lifestyles and emergence of pathogens.</title>
        <authorList>
            <person name="Haridas S."/>
            <person name="Albert R."/>
            <person name="Binder M."/>
            <person name="Bloem J."/>
            <person name="Labutti K."/>
            <person name="Salamov A."/>
            <person name="Andreopoulos B."/>
            <person name="Baker S."/>
            <person name="Barry K."/>
            <person name="Bills G."/>
            <person name="Bluhm B."/>
            <person name="Cannon C."/>
            <person name="Castanera R."/>
            <person name="Culley D."/>
            <person name="Daum C."/>
            <person name="Ezra D."/>
            <person name="Gonzalez J."/>
            <person name="Henrissat B."/>
            <person name="Kuo A."/>
            <person name="Liang C."/>
            <person name="Lipzen A."/>
            <person name="Lutzoni F."/>
            <person name="Magnuson J."/>
            <person name="Mondo S."/>
            <person name="Nolan M."/>
            <person name="Ohm R."/>
            <person name="Pangilinan J."/>
            <person name="Park H.-J."/>
            <person name="Ramirez L."/>
            <person name="Alfaro M."/>
            <person name="Sun H."/>
            <person name="Tritt A."/>
            <person name="Yoshinaga Y."/>
            <person name="Zwiers L.-H."/>
            <person name="Turgeon B."/>
            <person name="Goodwin S."/>
            <person name="Spatafora J."/>
            <person name="Crous P."/>
            <person name="Grigoriev I."/>
        </authorList>
    </citation>
    <scope>NUCLEOTIDE SEQUENCE</scope>
    <source>
        <strain evidence="2">CBS 125425</strain>
    </source>
</reference>
<proteinExistence type="predicted"/>
<feature type="region of interest" description="Disordered" evidence="1">
    <location>
        <begin position="24"/>
        <end position="45"/>
    </location>
</feature>